<dbReference type="Proteomes" id="UP000076584">
    <property type="component" value="Unassembled WGS sequence"/>
</dbReference>
<organism evidence="1 2">
    <name type="scientific">Colletotrichum incanum</name>
    <name type="common">Soybean anthracnose fungus</name>
    <dbReference type="NCBI Taxonomy" id="1573173"/>
    <lineage>
        <taxon>Eukaryota</taxon>
        <taxon>Fungi</taxon>
        <taxon>Dikarya</taxon>
        <taxon>Ascomycota</taxon>
        <taxon>Pezizomycotina</taxon>
        <taxon>Sordariomycetes</taxon>
        <taxon>Hypocreomycetidae</taxon>
        <taxon>Glomerellales</taxon>
        <taxon>Glomerellaceae</taxon>
        <taxon>Colletotrichum</taxon>
        <taxon>Colletotrichum spaethianum species complex</taxon>
    </lineage>
</organism>
<comment type="caution">
    <text evidence="1">The sequence shown here is derived from an EMBL/GenBank/DDBJ whole genome shotgun (WGS) entry which is preliminary data.</text>
</comment>
<dbReference type="AlphaFoldDB" id="A0A162Q532"/>
<proteinExistence type="predicted"/>
<reference evidence="1 2" key="1">
    <citation type="submission" date="2015-06" db="EMBL/GenBank/DDBJ databases">
        <title>Survival trade-offs in plant roots during colonization by closely related pathogenic and mutualistic fungi.</title>
        <authorList>
            <person name="Hacquard S."/>
            <person name="Kracher B."/>
            <person name="Hiruma K."/>
            <person name="Weinman A."/>
            <person name="Muench P."/>
            <person name="Garrido Oter R."/>
            <person name="Ver Loren van Themaat E."/>
            <person name="Dallerey J.-F."/>
            <person name="Damm U."/>
            <person name="Henrissat B."/>
            <person name="Lespinet O."/>
            <person name="Thon M."/>
            <person name="Kemen E."/>
            <person name="McHardy A.C."/>
            <person name="Schulze-Lefert P."/>
            <person name="O'Connell R.J."/>
        </authorList>
    </citation>
    <scope>NUCLEOTIDE SEQUENCE [LARGE SCALE GENOMIC DNA]</scope>
    <source>
        <strain evidence="1 2">MAFF 238704</strain>
    </source>
</reference>
<evidence type="ECO:0000313" key="2">
    <source>
        <dbReference type="Proteomes" id="UP000076584"/>
    </source>
</evidence>
<sequence length="333" mass="36858">MRRIQTMSTAVNAHRRIRLHSDHTPVPAPVQGAVAQSHHSTGPQAILADSPPRVFTFTRKKQRLPLGKPLQDSHGLLVVDLPLLALARVAARVRPHPVPEPVNHLPDILLPHAAADDHLQLPHARTRLAHDHLQHLPIRGGRPGPARRKNPFEPALHQILHPLLDLAPLPGANNFVKGPVEGTGQPACGLNEPPIPLDVNHQRLAVPPQHPEHEPVAPLRPQRPAPGLDVAHHCRELIVRVDKIHIFRGLPARPDHDPHGHREPLRHALEVRQRRRRASHGIAPLRVELDALGAEGLGVQSRGGREDWYFEADWHFGSFGWLLRTGGVCWLGG</sequence>
<gene>
    <name evidence="1" type="ORF">CI238_04054</name>
</gene>
<protein>
    <submittedName>
        <fullName evidence="1">Uncharacterized protein</fullName>
    </submittedName>
</protein>
<evidence type="ECO:0000313" key="1">
    <source>
        <dbReference type="EMBL" id="KZL88057.1"/>
    </source>
</evidence>
<accession>A0A162Q532</accession>
<dbReference type="EMBL" id="LFIW01000095">
    <property type="protein sequence ID" value="KZL88057.1"/>
    <property type="molecule type" value="Genomic_DNA"/>
</dbReference>
<name>A0A162Q532_COLIC</name>
<keyword evidence="2" id="KW-1185">Reference proteome</keyword>